<dbReference type="InterPro" id="IPR018712">
    <property type="entry name" value="Tle1-like_cat"/>
</dbReference>
<accession>A0ABW0M6H5</accession>
<keyword evidence="3" id="KW-1185">Reference proteome</keyword>
<evidence type="ECO:0000313" key="3">
    <source>
        <dbReference type="Proteomes" id="UP001596045"/>
    </source>
</evidence>
<feature type="domain" description="T6SS Phospholipase effector Tle1-like catalytic" evidence="1">
    <location>
        <begin position="55"/>
        <end position="225"/>
    </location>
</feature>
<dbReference type="RefSeq" id="WP_378993824.1">
    <property type="nucleotide sequence ID" value="NZ_JBHSMT010000002.1"/>
</dbReference>
<dbReference type="PANTHER" id="PTHR33840">
    <property type="match status" value="1"/>
</dbReference>
<proteinExistence type="predicted"/>
<evidence type="ECO:0000259" key="1">
    <source>
        <dbReference type="Pfam" id="PF09994"/>
    </source>
</evidence>
<sequence>MNAIDSAHNPEIDRVLSRERPLSNRELMQRIQALCAQHGQPDTLSCSGNLFVGMFFDGTGNNEDNDYKKYENDPSKQKHSNVVRLYHAYPSRKIGTNTYIPYYIPGVGTPFPQIGDDGAFPGGAMAWNGEARIIWGLTRVFNAVHFYHSNRPLIPDDQAKTMTDGLAGVGSLGWQRRHALKQVWQEKLKAAIEGRKPEIRQINLSVFGFSRGAAEARTFVNWLYEICEQHDGGWRFAGIPLRIQFMGLFDTVAAVGLAGMYSFTEGRQSWADQTMQIHPAVEQCLHFVAAHEVRACFPADSVRIDGRYPPNAKEYVYPGAHSDVGGGYQPRAQGKMTGLARIPGYDMYRAARIAGVPLTAENKLKEEIKAALLPHPEDIEHFQNYCRLAAITPGPVEDMVRQHMSWYFSYRWQSGISAYAQRTFFQLAKKAEPKMTEFLLDTQQSLMNVLAGLGQAIDARINSPRASKNAPLVQPYSAALPFHGLIAAGTFAWKLGQRINALDDFKQDGIEAKAAKIRNDVGRWRRWLEAQHQAEVQDSSAVERETLQLVDALKPEKLALEIAAFFDFYVHDSMAGFASDNGVHEFKFNGYGIAKFRRIYFGNRGDAMTREAVERRNKDRIAQAGKKHSDRARWDLEAAEHARMVR</sequence>
<comment type="caution">
    <text evidence="2">The sequence shown here is derived from an EMBL/GenBank/DDBJ whole genome shotgun (WGS) entry which is preliminary data.</text>
</comment>
<dbReference type="PANTHER" id="PTHR33840:SF1">
    <property type="entry name" value="TLE1 PHOSPHOLIPASE DOMAIN-CONTAINING PROTEIN"/>
    <property type="match status" value="1"/>
</dbReference>
<reference evidence="3" key="1">
    <citation type="journal article" date="2019" name="Int. J. Syst. Evol. Microbiol.">
        <title>The Global Catalogue of Microorganisms (GCM) 10K type strain sequencing project: providing services to taxonomists for standard genome sequencing and annotation.</title>
        <authorList>
            <consortium name="The Broad Institute Genomics Platform"/>
            <consortium name="The Broad Institute Genome Sequencing Center for Infectious Disease"/>
            <person name="Wu L."/>
            <person name="Ma J."/>
        </authorList>
    </citation>
    <scope>NUCLEOTIDE SEQUENCE [LARGE SCALE GENOMIC DNA]</scope>
    <source>
        <strain evidence="3">JCM 17066</strain>
    </source>
</reference>
<dbReference type="EMBL" id="JBHSMT010000002">
    <property type="protein sequence ID" value="MFC5472411.1"/>
    <property type="molecule type" value="Genomic_DNA"/>
</dbReference>
<name>A0ABW0M6H5_9BURK</name>
<organism evidence="2 3">
    <name type="scientific">Paraherbaspirillum soli</name>
    <dbReference type="NCBI Taxonomy" id="631222"/>
    <lineage>
        <taxon>Bacteria</taxon>
        <taxon>Pseudomonadati</taxon>
        <taxon>Pseudomonadota</taxon>
        <taxon>Betaproteobacteria</taxon>
        <taxon>Burkholderiales</taxon>
        <taxon>Oxalobacteraceae</taxon>
        <taxon>Paraherbaspirillum</taxon>
    </lineage>
</organism>
<dbReference type="Proteomes" id="UP001596045">
    <property type="component" value="Unassembled WGS sequence"/>
</dbReference>
<evidence type="ECO:0000313" key="2">
    <source>
        <dbReference type="EMBL" id="MFC5472411.1"/>
    </source>
</evidence>
<dbReference type="Pfam" id="PF09994">
    <property type="entry name" value="T6SS_Tle1-like_cat"/>
    <property type="match status" value="2"/>
</dbReference>
<gene>
    <name evidence="2" type="ORF">ACFPM8_00420</name>
</gene>
<feature type="domain" description="T6SS Phospholipase effector Tle1-like catalytic" evidence="1">
    <location>
        <begin position="240"/>
        <end position="345"/>
    </location>
</feature>
<protein>
    <submittedName>
        <fullName evidence="2">T6SS phospholipase effector Tle1-like catalytic domain-containing protein</fullName>
    </submittedName>
</protein>